<feature type="region of interest" description="Disordered" evidence="1">
    <location>
        <begin position="129"/>
        <end position="151"/>
    </location>
</feature>
<keyword evidence="4" id="KW-1185">Reference proteome</keyword>
<protein>
    <submittedName>
        <fullName evidence="2">Uncharacterized protein</fullName>
    </submittedName>
</protein>
<comment type="caution">
    <text evidence="2">The sequence shown here is derived from an EMBL/GenBank/DDBJ whole genome shotgun (WGS) entry which is preliminary data.</text>
</comment>
<dbReference type="EMBL" id="WSZM01000358">
    <property type="protein sequence ID" value="KAF4034587.1"/>
    <property type="molecule type" value="Genomic_DNA"/>
</dbReference>
<name>A0A833RW95_PHYIN</name>
<dbReference type="Proteomes" id="UP000704712">
    <property type="component" value="Unassembled WGS sequence"/>
</dbReference>
<evidence type="ECO:0000313" key="4">
    <source>
        <dbReference type="Proteomes" id="UP000602510"/>
    </source>
</evidence>
<reference evidence="2" key="1">
    <citation type="submission" date="2020-04" db="EMBL/GenBank/DDBJ databases">
        <title>Hybrid Assembly of Korean Phytophthora infestans isolates.</title>
        <authorList>
            <person name="Prokchorchik M."/>
            <person name="Lee Y."/>
            <person name="Seo J."/>
            <person name="Cho J.-H."/>
            <person name="Park Y.-E."/>
            <person name="Jang D.-C."/>
            <person name="Im J.-S."/>
            <person name="Choi J.-G."/>
            <person name="Park H.-J."/>
            <person name="Lee G.-B."/>
            <person name="Lee Y.-G."/>
            <person name="Hong S.-Y."/>
            <person name="Cho K."/>
            <person name="Sohn K.H."/>
        </authorList>
    </citation>
    <scope>NUCLEOTIDE SEQUENCE</scope>
    <source>
        <strain evidence="2">KR_1_A1</strain>
        <strain evidence="3">KR_2_A2</strain>
    </source>
</reference>
<evidence type="ECO:0000313" key="3">
    <source>
        <dbReference type="EMBL" id="KAF4148438.1"/>
    </source>
</evidence>
<dbReference type="AlphaFoldDB" id="A0A833RW95"/>
<feature type="compositionally biased region" description="Basic and acidic residues" evidence="1">
    <location>
        <begin position="83"/>
        <end position="92"/>
    </location>
</feature>
<dbReference type="EMBL" id="JAACNO010000270">
    <property type="protein sequence ID" value="KAF4148438.1"/>
    <property type="molecule type" value="Genomic_DNA"/>
</dbReference>
<feature type="region of interest" description="Disordered" evidence="1">
    <location>
        <begin position="81"/>
        <end position="112"/>
    </location>
</feature>
<evidence type="ECO:0000313" key="2">
    <source>
        <dbReference type="EMBL" id="KAF4034587.1"/>
    </source>
</evidence>
<proteinExistence type="predicted"/>
<feature type="region of interest" description="Disordered" evidence="1">
    <location>
        <begin position="1"/>
        <end position="47"/>
    </location>
</feature>
<organism evidence="2 4">
    <name type="scientific">Phytophthora infestans</name>
    <name type="common">Potato late blight agent</name>
    <name type="synonym">Botrytis infestans</name>
    <dbReference type="NCBI Taxonomy" id="4787"/>
    <lineage>
        <taxon>Eukaryota</taxon>
        <taxon>Sar</taxon>
        <taxon>Stramenopiles</taxon>
        <taxon>Oomycota</taxon>
        <taxon>Peronosporomycetes</taxon>
        <taxon>Peronosporales</taxon>
        <taxon>Peronosporaceae</taxon>
        <taxon>Phytophthora</taxon>
    </lineage>
</organism>
<accession>A0A833RW95</accession>
<sequence length="151" mass="16337">MEDSDCSQDDLLGYGATASIQLGQEEPSPAPEEVEEAQHPHASEDEGLICEKVVELEQRSRLTASSDKALLTEVLATPPFGAKRKEVTEGGKKFAAQKKQNESASGLSEVHTDNDDILEQLLQLKEATAAQNQNKKQEAASMAQELETDGQ</sequence>
<dbReference type="Proteomes" id="UP000602510">
    <property type="component" value="Unassembled WGS sequence"/>
</dbReference>
<gene>
    <name evidence="2" type="ORF">GN244_ATG13441</name>
    <name evidence="3" type="ORF">GN958_ATG02379</name>
</gene>
<evidence type="ECO:0000256" key="1">
    <source>
        <dbReference type="SAM" id="MobiDB-lite"/>
    </source>
</evidence>